<gene>
    <name evidence="6" type="ORF">E5983_07270</name>
</gene>
<dbReference type="PANTHER" id="PTHR43335">
    <property type="entry name" value="ABC TRANSPORTER, ATP-BINDING PROTEIN"/>
    <property type="match status" value="1"/>
</dbReference>
<dbReference type="EMBL" id="WSRS01000070">
    <property type="protein sequence ID" value="MVX59432.1"/>
    <property type="molecule type" value="Genomic_DNA"/>
</dbReference>
<name>A0A7X3G9H9_9STRE</name>
<dbReference type="OrthoDB" id="9804819at2"/>
<keyword evidence="4 6" id="KW-0067">ATP-binding</keyword>
<dbReference type="RefSeq" id="WP_160333207.1">
    <property type="nucleotide sequence ID" value="NZ_WSRS01000070.1"/>
</dbReference>
<evidence type="ECO:0000256" key="2">
    <source>
        <dbReference type="ARBA" id="ARBA00022448"/>
    </source>
</evidence>
<proteinExistence type="inferred from homology"/>
<dbReference type="InterPro" id="IPR027417">
    <property type="entry name" value="P-loop_NTPase"/>
</dbReference>
<dbReference type="PROSITE" id="PS00211">
    <property type="entry name" value="ABC_TRANSPORTER_1"/>
    <property type="match status" value="1"/>
</dbReference>
<reference evidence="6 7" key="1">
    <citation type="submission" date="2019-12" db="EMBL/GenBank/DDBJ databases">
        <title>Microbes associate with the intestines of laboratory mice.</title>
        <authorList>
            <person name="Navarre W."/>
            <person name="Wong E."/>
        </authorList>
    </citation>
    <scope>NUCLEOTIDE SEQUENCE [LARGE SCALE GENOMIC DNA]</scope>
    <source>
        <strain evidence="6 7">NM51_B2-22</strain>
    </source>
</reference>
<protein>
    <submittedName>
        <fullName evidence="6">ATP-binding cassette domain-containing protein</fullName>
    </submittedName>
</protein>
<dbReference type="InterPro" id="IPR003593">
    <property type="entry name" value="AAA+_ATPase"/>
</dbReference>
<dbReference type="GO" id="GO:0005524">
    <property type="term" value="F:ATP binding"/>
    <property type="evidence" value="ECO:0007669"/>
    <property type="project" value="UniProtKB-KW"/>
</dbReference>
<evidence type="ECO:0000256" key="1">
    <source>
        <dbReference type="ARBA" id="ARBA00005417"/>
    </source>
</evidence>
<dbReference type="AlphaFoldDB" id="A0A7X3G9H9"/>
<dbReference type="SUPFAM" id="SSF52540">
    <property type="entry name" value="P-loop containing nucleoside triphosphate hydrolases"/>
    <property type="match status" value="1"/>
</dbReference>
<keyword evidence="3" id="KW-0547">Nucleotide-binding</keyword>
<dbReference type="InterPro" id="IPR017871">
    <property type="entry name" value="ABC_transporter-like_CS"/>
</dbReference>
<evidence type="ECO:0000256" key="3">
    <source>
        <dbReference type="ARBA" id="ARBA00022741"/>
    </source>
</evidence>
<comment type="similarity">
    <text evidence="1">Belongs to the ABC transporter superfamily.</text>
</comment>
<comment type="caution">
    <text evidence="6">The sequence shown here is derived from an EMBL/GenBank/DDBJ whole genome shotgun (WGS) entry which is preliminary data.</text>
</comment>
<evidence type="ECO:0000313" key="7">
    <source>
        <dbReference type="Proteomes" id="UP000461595"/>
    </source>
</evidence>
<accession>A0A7X3G9H9</accession>
<sequence length="298" mass="33177">MSDFFKVHNIHKSYKEHIAVDQVSFNLQKGEICGLVGENGAGKTTLLRLLTGLIRPDQGEIQVQPGLKTGALIESPALQLHLSAQDNLRYLGLQLGISNLEKRIATVLALVGLDQVDSRKKSKDFSLGMRQRLAIGLSILHQPDFLILDEPINGLDPAGIREMRSIIHNLREQAGMTILISSHILSELEMVVDRYLIMHQGKLVRQITKEELEAQVAGSLCLESQQIQEVAALLNRLELSFHQEGTRFFLPEATPLMPLLQEILADGLVIEAAFHQRHSLEDYYLTLIHGGTPHAQLS</sequence>
<evidence type="ECO:0000313" key="6">
    <source>
        <dbReference type="EMBL" id="MVX59432.1"/>
    </source>
</evidence>
<dbReference type="PROSITE" id="PS50893">
    <property type="entry name" value="ABC_TRANSPORTER_2"/>
    <property type="match status" value="1"/>
</dbReference>
<dbReference type="PANTHER" id="PTHR43335:SF8">
    <property type="entry name" value="ABC TRANSPORTER, ATP-BINDING PROTEIN"/>
    <property type="match status" value="1"/>
</dbReference>
<dbReference type="InterPro" id="IPR003439">
    <property type="entry name" value="ABC_transporter-like_ATP-bd"/>
</dbReference>
<evidence type="ECO:0000256" key="4">
    <source>
        <dbReference type="ARBA" id="ARBA00022840"/>
    </source>
</evidence>
<dbReference type="Gene3D" id="3.40.50.300">
    <property type="entry name" value="P-loop containing nucleotide triphosphate hydrolases"/>
    <property type="match status" value="1"/>
</dbReference>
<dbReference type="SMART" id="SM00382">
    <property type="entry name" value="AAA"/>
    <property type="match status" value="1"/>
</dbReference>
<evidence type="ECO:0000259" key="5">
    <source>
        <dbReference type="PROSITE" id="PS50893"/>
    </source>
</evidence>
<feature type="domain" description="ABC transporter" evidence="5">
    <location>
        <begin position="5"/>
        <end position="225"/>
    </location>
</feature>
<organism evidence="6 7">
    <name type="scientific">Streptococcus danieliae</name>
    <dbReference type="NCBI Taxonomy" id="747656"/>
    <lineage>
        <taxon>Bacteria</taxon>
        <taxon>Bacillati</taxon>
        <taxon>Bacillota</taxon>
        <taxon>Bacilli</taxon>
        <taxon>Lactobacillales</taxon>
        <taxon>Streptococcaceae</taxon>
        <taxon>Streptococcus</taxon>
    </lineage>
</organism>
<dbReference type="GO" id="GO:0016887">
    <property type="term" value="F:ATP hydrolysis activity"/>
    <property type="evidence" value="ECO:0007669"/>
    <property type="project" value="InterPro"/>
</dbReference>
<dbReference type="Pfam" id="PF00005">
    <property type="entry name" value="ABC_tran"/>
    <property type="match status" value="1"/>
</dbReference>
<dbReference type="Proteomes" id="UP000461595">
    <property type="component" value="Unassembled WGS sequence"/>
</dbReference>
<keyword evidence="2" id="KW-0813">Transport</keyword>